<dbReference type="PANTHER" id="PTHR16043:SF1">
    <property type="entry name" value="DALR ANTICODON-BINDING DOMAIN-CONTAINING PROTEIN 3"/>
    <property type="match status" value="1"/>
</dbReference>
<dbReference type="GO" id="GO:0005524">
    <property type="term" value="F:ATP binding"/>
    <property type="evidence" value="ECO:0007669"/>
    <property type="project" value="InterPro"/>
</dbReference>
<dbReference type="GO" id="GO:0004814">
    <property type="term" value="F:arginine-tRNA ligase activity"/>
    <property type="evidence" value="ECO:0007669"/>
    <property type="project" value="InterPro"/>
</dbReference>
<comment type="caution">
    <text evidence="3">The sequence shown here is derived from an EMBL/GenBank/DDBJ whole genome shotgun (WGS) entry which is preliminary data.</text>
</comment>
<dbReference type="Pfam" id="PF05746">
    <property type="entry name" value="DALR_1"/>
    <property type="match status" value="1"/>
</dbReference>
<keyword evidence="4" id="KW-1185">Reference proteome</keyword>
<gene>
    <name evidence="3" type="ORF">FF38_09941</name>
</gene>
<dbReference type="AlphaFoldDB" id="A0A0L0CBD6"/>
<protein>
    <recommendedName>
        <fullName evidence="2">DALR anticodon binding domain-containing protein</fullName>
    </recommendedName>
</protein>
<accession>A0A0L0CBD6</accession>
<dbReference type="GO" id="GO:0000049">
    <property type="term" value="F:tRNA binding"/>
    <property type="evidence" value="ECO:0007669"/>
    <property type="project" value="TreeGrafter"/>
</dbReference>
<dbReference type="GO" id="GO:0006420">
    <property type="term" value="P:arginyl-tRNA aminoacylation"/>
    <property type="evidence" value="ECO:0007669"/>
    <property type="project" value="InterPro"/>
</dbReference>
<feature type="transmembrane region" description="Helical" evidence="1">
    <location>
        <begin position="377"/>
        <end position="393"/>
    </location>
</feature>
<keyword evidence="1" id="KW-0472">Membrane</keyword>
<sequence>MDNPLNNLLINIKSYFVPSSHEVEYENYRKMSTLIRIHSEKLQQSGDVSFPCKTEIWLNYFPDCSRKLNESAFQLAKVEDEVGEQEKSKFLEAAKEWLFPVAKLVVRQERIHLHLHRSVIVARLVPDVLTSDNYGQLQKVANKKVYLNQLLENCTQDDLSFYRNKLMHNVLQKLLQYSRWHQVDNKEENMENNSIINVQVQSVASKMVENNCVIIKCGLVTDPSNNGKRCLLSTKDYLSIRSNDMTLMALHKYGIRVKQDARFCALMERLGSAAATVDLLEVKHTSPVQIILNGQGSTKGASFILYNSARLETILRTFQERIEEGEYEPLPPIESIQWQLLIEEEEWQLVYAYLAGFPNLIDRCLEQLERGLCSTHLIIHFLHGLVAIFSVYYRRIRILTEKRDHLMPYVYARIYLIKAVREVLNKTLALLDIEPVEFM</sequence>
<keyword evidence="1" id="KW-1133">Transmembrane helix</keyword>
<name>A0A0L0CBD6_LUCCU</name>
<dbReference type="PANTHER" id="PTHR16043">
    <property type="entry name" value="DALRD3 PROTEIN"/>
    <property type="match status" value="1"/>
</dbReference>
<dbReference type="EMBL" id="JRES01000749">
    <property type="protein sequence ID" value="KNC28779.1"/>
    <property type="molecule type" value="Genomic_DNA"/>
</dbReference>
<dbReference type="InterPro" id="IPR037380">
    <property type="entry name" value="DALRD3"/>
</dbReference>
<dbReference type="SMART" id="SM00836">
    <property type="entry name" value="DALR_1"/>
    <property type="match status" value="1"/>
</dbReference>
<proteinExistence type="predicted"/>
<dbReference type="STRING" id="7375.A0A0L0CBD6"/>
<evidence type="ECO:0000256" key="1">
    <source>
        <dbReference type="SAM" id="Phobius"/>
    </source>
</evidence>
<dbReference type="InterPro" id="IPR009080">
    <property type="entry name" value="tRNAsynth_Ia_anticodon-bd"/>
</dbReference>
<evidence type="ECO:0000313" key="4">
    <source>
        <dbReference type="Proteomes" id="UP000037069"/>
    </source>
</evidence>
<dbReference type="SUPFAM" id="SSF47323">
    <property type="entry name" value="Anticodon-binding domain of a subclass of class I aminoacyl-tRNA synthetases"/>
    <property type="match status" value="1"/>
</dbReference>
<keyword evidence="1" id="KW-0812">Transmembrane</keyword>
<dbReference type="OrthoDB" id="9990834at2759"/>
<evidence type="ECO:0000313" key="3">
    <source>
        <dbReference type="EMBL" id="KNC28779.1"/>
    </source>
</evidence>
<dbReference type="OMA" id="DMLLIAM"/>
<organism evidence="3 4">
    <name type="scientific">Lucilia cuprina</name>
    <name type="common">Green bottle fly</name>
    <name type="synonym">Australian sheep blowfly</name>
    <dbReference type="NCBI Taxonomy" id="7375"/>
    <lineage>
        <taxon>Eukaryota</taxon>
        <taxon>Metazoa</taxon>
        <taxon>Ecdysozoa</taxon>
        <taxon>Arthropoda</taxon>
        <taxon>Hexapoda</taxon>
        <taxon>Insecta</taxon>
        <taxon>Pterygota</taxon>
        <taxon>Neoptera</taxon>
        <taxon>Endopterygota</taxon>
        <taxon>Diptera</taxon>
        <taxon>Brachycera</taxon>
        <taxon>Muscomorpha</taxon>
        <taxon>Oestroidea</taxon>
        <taxon>Calliphoridae</taxon>
        <taxon>Luciliinae</taxon>
        <taxon>Lucilia</taxon>
    </lineage>
</organism>
<evidence type="ECO:0000259" key="2">
    <source>
        <dbReference type="SMART" id="SM00836"/>
    </source>
</evidence>
<feature type="domain" description="DALR anticodon binding" evidence="2">
    <location>
        <begin position="304"/>
        <end position="439"/>
    </location>
</feature>
<reference evidence="3 4" key="1">
    <citation type="journal article" date="2015" name="Nat. Commun.">
        <title>Lucilia cuprina genome unlocks parasitic fly biology to underpin future interventions.</title>
        <authorList>
            <person name="Anstead C.A."/>
            <person name="Korhonen P.K."/>
            <person name="Young N.D."/>
            <person name="Hall R.S."/>
            <person name="Jex A.R."/>
            <person name="Murali S.C."/>
            <person name="Hughes D.S."/>
            <person name="Lee S.F."/>
            <person name="Perry T."/>
            <person name="Stroehlein A.J."/>
            <person name="Ansell B.R."/>
            <person name="Breugelmans B."/>
            <person name="Hofmann A."/>
            <person name="Qu J."/>
            <person name="Dugan S."/>
            <person name="Lee S.L."/>
            <person name="Chao H."/>
            <person name="Dinh H."/>
            <person name="Han Y."/>
            <person name="Doddapaneni H.V."/>
            <person name="Worley K.C."/>
            <person name="Muzny D.M."/>
            <person name="Ioannidis P."/>
            <person name="Waterhouse R.M."/>
            <person name="Zdobnov E.M."/>
            <person name="James P.J."/>
            <person name="Bagnall N.H."/>
            <person name="Kotze A.C."/>
            <person name="Gibbs R.A."/>
            <person name="Richards S."/>
            <person name="Batterham P."/>
            <person name="Gasser R.B."/>
        </authorList>
    </citation>
    <scope>NUCLEOTIDE SEQUENCE [LARGE SCALE GENOMIC DNA]</scope>
    <source>
        <strain evidence="3 4">LS</strain>
        <tissue evidence="3">Full body</tissue>
    </source>
</reference>
<dbReference type="Proteomes" id="UP000037069">
    <property type="component" value="Unassembled WGS sequence"/>
</dbReference>
<dbReference type="Gene3D" id="1.10.730.10">
    <property type="entry name" value="Isoleucyl-tRNA Synthetase, Domain 1"/>
    <property type="match status" value="1"/>
</dbReference>
<dbReference type="GO" id="GO:0106217">
    <property type="term" value="P:tRNA C3-cytosine methylation"/>
    <property type="evidence" value="ECO:0007669"/>
    <property type="project" value="TreeGrafter"/>
</dbReference>
<dbReference type="InterPro" id="IPR008909">
    <property type="entry name" value="DALR_anticod-bd"/>
</dbReference>